<gene>
    <name evidence="2" type="ORF">BXU00_02210</name>
</gene>
<dbReference type="Pfam" id="PF13229">
    <property type="entry name" value="Beta_helix"/>
    <property type="match status" value="1"/>
</dbReference>
<dbReference type="InterPro" id="IPR022409">
    <property type="entry name" value="PKD/Chitinase_dom"/>
</dbReference>
<evidence type="ECO:0000313" key="2">
    <source>
        <dbReference type="EMBL" id="RIB35321.1"/>
    </source>
</evidence>
<dbReference type="SMART" id="SM00710">
    <property type="entry name" value="PbH1"/>
    <property type="match status" value="6"/>
</dbReference>
<protein>
    <recommendedName>
        <fullName evidence="1">PKD/Chitinase domain-containing protein</fullName>
    </recommendedName>
</protein>
<dbReference type="SMART" id="SM00089">
    <property type="entry name" value="PKD"/>
    <property type="match status" value="3"/>
</dbReference>
<dbReference type="InterPro" id="IPR018765">
    <property type="entry name" value="DUF2341"/>
</dbReference>
<dbReference type="InterPro" id="IPR013783">
    <property type="entry name" value="Ig-like_fold"/>
</dbReference>
<dbReference type="Proteomes" id="UP000266622">
    <property type="component" value="Unassembled WGS sequence"/>
</dbReference>
<dbReference type="InterPro" id="IPR039448">
    <property type="entry name" value="Beta_helix"/>
</dbReference>
<feature type="domain" description="PKD/Chitinase" evidence="1">
    <location>
        <begin position="382"/>
        <end position="470"/>
    </location>
</feature>
<proteinExistence type="predicted"/>
<dbReference type="AlphaFoldDB" id="A0A397WN45"/>
<feature type="domain" description="PKD/Chitinase" evidence="1">
    <location>
        <begin position="481"/>
        <end position="569"/>
    </location>
</feature>
<dbReference type="Pfam" id="PF10102">
    <property type="entry name" value="DUF2341"/>
    <property type="match status" value="1"/>
</dbReference>
<accession>A0A397WN45</accession>
<sequence length="1261" mass="135566">MKSNLLKVFMVLLSLLLISLPVYAQWWDTNWKYRVPITIKENSGSSLTNYQVNITIDTQSLISAGKMRSDCGDIRFTDANGNPLSYWIESNTCNTQNTKIWVKVPSIPANGQVTIYMYYGNPSATSLSDPKNVFYFYEDWESGSVNNTIWTVTTTGTASVTNTQKYQGTYSFYTNLGGKNQQTTLSTNSGVVNCPMTCRVDFYWYMPTVSQNQATLSFSIDGTTKASSTTAITSWTLVSATNIASGTHTLTWSASTQNNKNAALTAYIDYIIVRGYASVEPSVTLGQEQTYVYITVNNYDSVTWNVSSSVESKTNSSSVSNVLMITLSSDTLTSSIANNPLYPNYTCSISPSSISITPAGSYTFNVSCVPSIVASLNPSSIIVYISSYNTSTLSLTINDPNINSVSFSCSAPSGLTCSVSPGSLSSNETATVNVSASTSISEGTYQVSITATSNTGATLTQTLTVNVLQRMKVSLSPSSITVYISSYNTSTLSLTINDPNINSVSFSCSSPSGLTCSVSPGSLSSNETATINVSVSNSVSEGTYQVNITATSNTGATLTQTLTVNVLQRMKVSLSPSSITVYISSYNTSTLSLTINDPNINSVSFSCSAPSGLTCSISPSSLSSNGTATVNVSASTSISEGTYQVSITATSNIGVTLTKTLTVNVKQVKVYFTSNTPSDGANLTYLYLPIEFYTSTNTVNIEINGINYTLTVSPNSINRVGLYYTYSSPSGLPSLQSFIGISGGYVSFRVYAIGPVVNSTEIRTVYLPPLQFYVNYLSPTPNNGTTSNLWLLQVAGEVVDNTLSQDYCYLELLNPNTSTWDNVSYLPNCNGYIYNTNLQAYAKDTGTNYEVWYRIRLVNSQGLSYIVPARVIYYSYNSQTVSIVNPSLSYQNLTYTIYNAIASGSNYIVFAPGSYRLNLVINTTGSVTFLGTGVTLQPLSVASPIITVLNGNVTIDGLTMYSKLFVVRVDNGNLVIKNSNINSDLYAIQTTSNSTVSIENSNVYGKVAGIYAVNGLSSSYIYNSKVSSNVWGIYLKDAYSVIVNYSSVDAKVFGIVIEGNSTNNVIENTNVSAKVFGIYVKSGENNIIRNSLINSEVFAVKFDSGNNVIENSIINNKKVFGIYSLANNSIRNVTIYGGLFGAYMTGNAQNLRLYGAKLGINIFGSGYIGNLSLDSGNFSIQYNGSVIIRSTNKAPSVVGSYVFVGNQIEILGSINANITFITDLTGNLSVIKIVGKLSNVISNTTTFTPQGYGIYGLYMTG</sequence>
<feature type="domain" description="PKD/Chitinase" evidence="1">
    <location>
        <begin position="590"/>
        <end position="668"/>
    </location>
</feature>
<dbReference type="InterPro" id="IPR006626">
    <property type="entry name" value="PbH1"/>
</dbReference>
<dbReference type="InterPro" id="IPR011050">
    <property type="entry name" value="Pectin_lyase_fold/virulence"/>
</dbReference>
<dbReference type="Gene3D" id="2.60.40.10">
    <property type="entry name" value="Immunoglobulins"/>
    <property type="match status" value="1"/>
</dbReference>
<reference evidence="2 3" key="1">
    <citation type="journal article" date="2018" name="Syst. Appl. Microbiol.">
        <title>A new symbiotic nanoarchaeote (Candidatus Nanoclepta minutus) and its host (Zestosphaera tikiterensis gen. nov., sp. nov.) from a New Zealand hot spring.</title>
        <authorList>
            <person name="St John E."/>
            <person name="Liu Y."/>
            <person name="Podar M."/>
            <person name="Stott M.B."/>
            <person name="Meneghin J."/>
            <person name="Chen Z."/>
            <person name="Lagutin K."/>
            <person name="Mitchell K."/>
            <person name="Reysenbach A.L."/>
        </authorList>
    </citation>
    <scope>NUCLEOTIDE SEQUENCE [LARGE SCALE GENOMIC DNA]</scope>
    <source>
        <strain evidence="2">NZ3</strain>
    </source>
</reference>
<dbReference type="SUPFAM" id="SSF51126">
    <property type="entry name" value="Pectin lyase-like"/>
    <property type="match status" value="1"/>
</dbReference>
<name>A0A397WN45_9ARCH</name>
<evidence type="ECO:0000259" key="1">
    <source>
        <dbReference type="SMART" id="SM00089"/>
    </source>
</evidence>
<organism evidence="2 3">
    <name type="scientific">Candidatus Nanoclepta minutus</name>
    <dbReference type="NCBI Taxonomy" id="1940235"/>
    <lineage>
        <taxon>Archaea</taxon>
        <taxon>Nanobdellota</taxon>
        <taxon>Candidatus Nanoclepta</taxon>
    </lineage>
</organism>
<evidence type="ECO:0000313" key="3">
    <source>
        <dbReference type="Proteomes" id="UP000266622"/>
    </source>
</evidence>
<comment type="caution">
    <text evidence="2">The sequence shown here is derived from an EMBL/GenBank/DDBJ whole genome shotgun (WGS) entry which is preliminary data.</text>
</comment>
<dbReference type="EMBL" id="MWMI01000003">
    <property type="protein sequence ID" value="RIB35321.1"/>
    <property type="molecule type" value="Genomic_DNA"/>
</dbReference>